<evidence type="ECO:0000256" key="3">
    <source>
        <dbReference type="ARBA" id="ARBA00022692"/>
    </source>
</evidence>
<comment type="similarity">
    <text evidence="2">Belongs to the EMP24/GP25L family.</text>
</comment>
<evidence type="ECO:0000259" key="9">
    <source>
        <dbReference type="SMART" id="SM01190"/>
    </source>
</evidence>
<evidence type="ECO:0000313" key="10">
    <source>
        <dbReference type="EMBL" id="CAD9989161.1"/>
    </source>
</evidence>
<sequence length="248" mass="29063">MLLWLGVVWLLCDESQAFSSVATVKPYHDECLLIRTSSEWKKDQKENPRYVWGHYELLSESADAKPLVVYISTYDMDKMLYKSKKAQASGHFDVRLEAGKRYWFCIVNHQGGHYAEDDDDYEDHPDDKPRKVGFSLDMVTHDEFDYTDLGGNPIPQKGEKISKAHEEAKERADHWMFVGRKLQMRLGAMKSHFDYLRVREADHRALTEKTFTDILTWTFAEAITVAFVAVGQIMYFRRFIERSRQYVV</sequence>
<dbReference type="Pfam" id="PF01105">
    <property type="entry name" value="EMP24_GP25L"/>
    <property type="match status" value="1"/>
</dbReference>
<dbReference type="GO" id="GO:0016020">
    <property type="term" value="C:membrane"/>
    <property type="evidence" value="ECO:0007669"/>
    <property type="project" value="UniProtKB-SubCell"/>
</dbReference>
<feature type="chain" id="PRO_5030515557" description="GOLD domain-containing protein" evidence="8">
    <location>
        <begin position="18"/>
        <end position="248"/>
    </location>
</feature>
<feature type="transmembrane region" description="Helical" evidence="7">
    <location>
        <begin position="214"/>
        <end position="236"/>
    </location>
</feature>
<feature type="domain" description="GOLD" evidence="9">
    <location>
        <begin position="19"/>
        <end position="241"/>
    </location>
</feature>
<evidence type="ECO:0000256" key="6">
    <source>
        <dbReference type="ARBA" id="ARBA00023136"/>
    </source>
</evidence>
<evidence type="ECO:0000256" key="2">
    <source>
        <dbReference type="ARBA" id="ARBA00007104"/>
    </source>
</evidence>
<dbReference type="AlphaFoldDB" id="A0A7S3DVW2"/>
<dbReference type="EMBL" id="HBHT01036038">
    <property type="protein sequence ID" value="CAD9989161.1"/>
    <property type="molecule type" value="Transcribed_RNA"/>
</dbReference>
<dbReference type="InterPro" id="IPR015720">
    <property type="entry name" value="Emp24-like"/>
</dbReference>
<protein>
    <recommendedName>
        <fullName evidence="9">GOLD domain-containing protein</fullName>
    </recommendedName>
</protein>
<proteinExistence type="inferred from homology"/>
<dbReference type="SMART" id="SM01190">
    <property type="entry name" value="EMP24_GP25L"/>
    <property type="match status" value="1"/>
</dbReference>
<keyword evidence="4 8" id="KW-0732">Signal</keyword>
<keyword evidence="3 7" id="KW-0812">Transmembrane</keyword>
<keyword evidence="5 7" id="KW-1133">Transmembrane helix</keyword>
<name>A0A7S3DVW2_9STRA</name>
<evidence type="ECO:0000256" key="7">
    <source>
        <dbReference type="SAM" id="Phobius"/>
    </source>
</evidence>
<evidence type="ECO:0000256" key="1">
    <source>
        <dbReference type="ARBA" id="ARBA00004479"/>
    </source>
</evidence>
<gene>
    <name evidence="10" type="ORF">APAL1065_LOCUS24224</name>
</gene>
<dbReference type="InterPro" id="IPR009038">
    <property type="entry name" value="GOLD_dom"/>
</dbReference>
<comment type="subcellular location">
    <subcellularLocation>
        <location evidence="1">Membrane</location>
        <topology evidence="1">Single-pass type I membrane protein</topology>
    </subcellularLocation>
</comment>
<accession>A0A7S3DVW2</accession>
<keyword evidence="6 7" id="KW-0472">Membrane</keyword>
<feature type="signal peptide" evidence="8">
    <location>
        <begin position="1"/>
        <end position="17"/>
    </location>
</feature>
<dbReference type="PANTHER" id="PTHR22811">
    <property type="entry name" value="TRANSMEMBRANE EMP24 DOMAIN-CONTAINING PROTEIN"/>
    <property type="match status" value="1"/>
</dbReference>
<organism evidence="10">
    <name type="scientific">Entomoneis paludosa</name>
    <dbReference type="NCBI Taxonomy" id="265537"/>
    <lineage>
        <taxon>Eukaryota</taxon>
        <taxon>Sar</taxon>
        <taxon>Stramenopiles</taxon>
        <taxon>Ochrophyta</taxon>
        <taxon>Bacillariophyta</taxon>
        <taxon>Bacillariophyceae</taxon>
        <taxon>Bacillariophycidae</taxon>
        <taxon>Entomoneidaceae</taxon>
        <taxon>Entomoneis</taxon>
    </lineage>
</organism>
<evidence type="ECO:0000256" key="4">
    <source>
        <dbReference type="ARBA" id="ARBA00022729"/>
    </source>
</evidence>
<evidence type="ECO:0000256" key="5">
    <source>
        <dbReference type="ARBA" id="ARBA00022989"/>
    </source>
</evidence>
<reference evidence="10" key="1">
    <citation type="submission" date="2021-01" db="EMBL/GenBank/DDBJ databases">
        <authorList>
            <person name="Corre E."/>
            <person name="Pelletier E."/>
            <person name="Niang G."/>
            <person name="Scheremetjew M."/>
            <person name="Finn R."/>
            <person name="Kale V."/>
            <person name="Holt S."/>
            <person name="Cochrane G."/>
            <person name="Meng A."/>
            <person name="Brown T."/>
            <person name="Cohen L."/>
        </authorList>
    </citation>
    <scope>NUCLEOTIDE SEQUENCE</scope>
    <source>
        <strain evidence="10">CCMP125</strain>
    </source>
</reference>
<evidence type="ECO:0000256" key="8">
    <source>
        <dbReference type="SAM" id="SignalP"/>
    </source>
</evidence>